<accession>A0A147K6W3</accession>
<feature type="transmembrane region" description="Helical" evidence="2">
    <location>
        <begin position="20"/>
        <end position="39"/>
    </location>
</feature>
<feature type="compositionally biased region" description="Acidic residues" evidence="1">
    <location>
        <begin position="76"/>
        <end position="105"/>
    </location>
</feature>
<gene>
    <name evidence="4" type="ORF">Q75_10455</name>
</gene>
<sequence length="216" mass="24123">MGNKSRTDRYSRRRKTNIVLNSLIGLIVIAIIVVAYSIISSPEEMVEDLAQTEENDQNISGSDTEKDMDSSKESGEAIESDESDEVESNTEEESIEEEPSEEDSMVVDTESNDPNVVETYTNSAWEPVGTEQSGEHVSIYDTTHIDWTEKLKAIAYATDLSQDSMTVWRIENGGSPQHSVGVVSSGSTIYRVYLAWQNDQGWIPEKVEVLETNPYN</sequence>
<reference evidence="4 5" key="1">
    <citation type="journal article" date="2016" name="Front. Microbiol.">
        <title>Microevolution Analysis of Bacillus coahuilensis Unveils Differences in Phosphorus Acquisition Strategies and Their Regulation.</title>
        <authorList>
            <person name="Gomez-Lunar Z."/>
            <person name="Hernandez-Gonzalez I."/>
            <person name="Rodriguez-Torres M.D."/>
            <person name="Souza V."/>
            <person name="Olmedo-Alvarez G."/>
        </authorList>
    </citation>
    <scope>NUCLEOTIDE SEQUENCE [LARGE SCALE GENOMIC DNA]</scope>
    <source>
        <strain evidence="5">p1.1.43</strain>
    </source>
</reference>
<keyword evidence="2" id="KW-0812">Transmembrane</keyword>
<evidence type="ECO:0000313" key="4">
    <source>
        <dbReference type="EMBL" id="KUP05805.1"/>
    </source>
</evidence>
<evidence type="ECO:0000256" key="1">
    <source>
        <dbReference type="SAM" id="MobiDB-lite"/>
    </source>
</evidence>
<dbReference type="InterPro" id="IPR009988">
    <property type="entry name" value="DUF1510"/>
</dbReference>
<feature type="compositionally biased region" description="Basic and acidic residues" evidence="1">
    <location>
        <begin position="63"/>
        <end position="75"/>
    </location>
</feature>
<feature type="domain" description="DUF1510" evidence="3">
    <location>
        <begin position="121"/>
        <end position="210"/>
    </location>
</feature>
<dbReference type="Proteomes" id="UP000074108">
    <property type="component" value="Unassembled WGS sequence"/>
</dbReference>
<dbReference type="Pfam" id="PF07423">
    <property type="entry name" value="DUF1510"/>
    <property type="match status" value="1"/>
</dbReference>
<dbReference type="PATRIC" id="fig|1150625.3.peg.2227"/>
<keyword evidence="5" id="KW-1185">Reference proteome</keyword>
<name>A0A147K6W3_9BACI</name>
<dbReference type="STRING" id="1150625.Q75_10455"/>
<keyword evidence="2" id="KW-1133">Transmembrane helix</keyword>
<dbReference type="RefSeq" id="WP_010173842.1">
    <property type="nucleotide sequence ID" value="NZ_LDYG01000032.1"/>
</dbReference>
<proteinExistence type="predicted"/>
<dbReference type="AlphaFoldDB" id="A0A147K6W3"/>
<feature type="region of interest" description="Disordered" evidence="1">
    <location>
        <begin position="50"/>
        <end position="115"/>
    </location>
</feature>
<dbReference type="OrthoDB" id="2168558at2"/>
<keyword evidence="2" id="KW-0472">Membrane</keyword>
<protein>
    <recommendedName>
        <fullName evidence="3">DUF1510 domain-containing protein</fullName>
    </recommendedName>
</protein>
<comment type="caution">
    <text evidence="4">The sequence shown here is derived from an EMBL/GenBank/DDBJ whole genome shotgun (WGS) entry which is preliminary data.</text>
</comment>
<organism evidence="4 5">
    <name type="scientific">Bacillus coahuilensis p1.1.43</name>
    <dbReference type="NCBI Taxonomy" id="1150625"/>
    <lineage>
        <taxon>Bacteria</taxon>
        <taxon>Bacillati</taxon>
        <taxon>Bacillota</taxon>
        <taxon>Bacilli</taxon>
        <taxon>Bacillales</taxon>
        <taxon>Bacillaceae</taxon>
        <taxon>Bacillus</taxon>
    </lineage>
</organism>
<evidence type="ECO:0000256" key="2">
    <source>
        <dbReference type="SAM" id="Phobius"/>
    </source>
</evidence>
<dbReference type="EMBL" id="LDYG01000032">
    <property type="protein sequence ID" value="KUP05805.1"/>
    <property type="molecule type" value="Genomic_DNA"/>
</dbReference>
<evidence type="ECO:0000259" key="3">
    <source>
        <dbReference type="Pfam" id="PF07423"/>
    </source>
</evidence>
<evidence type="ECO:0000313" key="5">
    <source>
        <dbReference type="Proteomes" id="UP000074108"/>
    </source>
</evidence>